<evidence type="ECO:0000313" key="1">
    <source>
        <dbReference type="EMBL" id="CCE85909.1"/>
    </source>
</evidence>
<keyword evidence="2" id="KW-1185">Reference proteome</keyword>
<name>G8Y298_PICSO</name>
<reference evidence="1 2" key="1">
    <citation type="journal article" date="2012" name="G3 (Bethesda)">
        <title>Pichia sorbitophila, an interspecies yeast hybrid reveals early steps of genome resolution following polyploidization.</title>
        <authorList>
            <person name="Leh Louis V."/>
            <person name="Despons L."/>
            <person name="Friedrich A."/>
            <person name="Martin T."/>
            <person name="Durrens P."/>
            <person name="Casaregola S."/>
            <person name="Neuveglise C."/>
            <person name="Fairhead C."/>
            <person name="Marck C."/>
            <person name="Cruz J.A."/>
            <person name="Straub M.L."/>
            <person name="Kugler V."/>
            <person name="Sacerdot C."/>
            <person name="Uzunov Z."/>
            <person name="Thierry A."/>
            <person name="Weiss S."/>
            <person name="Bleykasten C."/>
            <person name="De Montigny J."/>
            <person name="Jacques N."/>
            <person name="Jung P."/>
            <person name="Lemaire M."/>
            <person name="Mallet S."/>
            <person name="Morel G."/>
            <person name="Richard G.F."/>
            <person name="Sarkar A."/>
            <person name="Savel G."/>
            <person name="Schacherer J."/>
            <person name="Seret M.L."/>
            <person name="Talla E."/>
            <person name="Samson G."/>
            <person name="Jubin C."/>
            <person name="Poulain J."/>
            <person name="Vacherie B."/>
            <person name="Barbe V."/>
            <person name="Pelletier E."/>
            <person name="Sherman D.J."/>
            <person name="Westhof E."/>
            <person name="Weissenbach J."/>
            <person name="Baret P.V."/>
            <person name="Wincker P."/>
            <person name="Gaillardin C."/>
            <person name="Dujon B."/>
            <person name="Souciet J.L."/>
        </authorList>
    </citation>
    <scope>NUCLEOTIDE SEQUENCE [LARGE SCALE GENOMIC DNA]</scope>
    <source>
        <strain evidence="2">ATCC MYA-4447 / BCRC 22081 / CBS 7064 / NBRC 10061 / NRRL Y-12695</strain>
    </source>
</reference>
<organism evidence="1 2">
    <name type="scientific">Pichia sorbitophila (strain ATCC MYA-4447 / BCRC 22081 / CBS 7064 / NBRC 10061 / NRRL Y-12695)</name>
    <name type="common">Hybrid yeast</name>
    <dbReference type="NCBI Taxonomy" id="559304"/>
    <lineage>
        <taxon>Eukaryota</taxon>
        <taxon>Fungi</taxon>
        <taxon>Dikarya</taxon>
        <taxon>Ascomycota</taxon>
        <taxon>Saccharomycotina</taxon>
        <taxon>Pichiomycetes</taxon>
        <taxon>Debaryomycetaceae</taxon>
        <taxon>Millerozyma</taxon>
    </lineage>
</organism>
<proteinExistence type="predicted"/>
<protein>
    <submittedName>
        <fullName evidence="1">Piso0_005548 protein</fullName>
    </submittedName>
</protein>
<dbReference type="HOGENOM" id="CLU_2414057_0_0_1"/>
<dbReference type="AlphaFoldDB" id="G8Y298"/>
<accession>G8Y298</accession>
<dbReference type="InParanoid" id="G8Y298"/>
<evidence type="ECO:0000313" key="2">
    <source>
        <dbReference type="Proteomes" id="UP000005222"/>
    </source>
</evidence>
<sequence>MFNKNYSQSEQEITMRTLNSLTMPQGDMESFYQEELGQYVSKYEAYSNASQFMLRWVSKKDNHEWCSNLSALVAKNNWKKHQSDIIAYMVLQ</sequence>
<dbReference type="Proteomes" id="UP000005222">
    <property type="component" value="Chromosome M"/>
</dbReference>
<gene>
    <name evidence="1" type="primary">Piso0_005548</name>
    <name evidence="1" type="ORF">GNLVRS01_PISO0M17084g</name>
</gene>
<dbReference type="EMBL" id="FO082047">
    <property type="protein sequence ID" value="CCE85909.1"/>
    <property type="molecule type" value="Genomic_DNA"/>
</dbReference>